<feature type="repeat" description="WD" evidence="3">
    <location>
        <begin position="1339"/>
        <end position="1380"/>
    </location>
</feature>
<dbReference type="SUPFAM" id="SSF50998">
    <property type="entry name" value="Quinoprotein alcohol dehydrogenase-like"/>
    <property type="match status" value="1"/>
</dbReference>
<feature type="repeat" description="WD" evidence="3">
    <location>
        <begin position="919"/>
        <end position="960"/>
    </location>
</feature>
<feature type="repeat" description="WD" evidence="3">
    <location>
        <begin position="882"/>
        <end position="918"/>
    </location>
</feature>
<dbReference type="SUPFAM" id="SSF52540">
    <property type="entry name" value="P-loop containing nucleoside triphosphate hydrolases"/>
    <property type="match status" value="1"/>
</dbReference>
<dbReference type="PRINTS" id="PR00320">
    <property type="entry name" value="GPROTEINBRPT"/>
</dbReference>
<feature type="repeat" description="WD" evidence="3">
    <location>
        <begin position="1381"/>
        <end position="1422"/>
    </location>
</feature>
<feature type="repeat" description="WD" evidence="3">
    <location>
        <begin position="1003"/>
        <end position="1044"/>
    </location>
</feature>
<dbReference type="PROSITE" id="PS50837">
    <property type="entry name" value="NACHT"/>
    <property type="match status" value="1"/>
</dbReference>
<dbReference type="InterPro" id="IPR007111">
    <property type="entry name" value="NACHT_NTPase"/>
</dbReference>
<dbReference type="InterPro" id="IPR036322">
    <property type="entry name" value="WD40_repeat_dom_sf"/>
</dbReference>
<keyword evidence="2" id="KW-0677">Repeat</keyword>
<dbReference type="SUPFAM" id="SSF50978">
    <property type="entry name" value="WD40 repeat-like"/>
    <property type="match status" value="1"/>
</dbReference>
<feature type="repeat" description="WD" evidence="3">
    <location>
        <begin position="1423"/>
        <end position="1464"/>
    </location>
</feature>
<feature type="repeat" description="WD" evidence="3">
    <location>
        <begin position="961"/>
        <end position="1002"/>
    </location>
</feature>
<dbReference type="Gene3D" id="3.40.50.300">
    <property type="entry name" value="P-loop containing nucleotide triphosphate hydrolases"/>
    <property type="match status" value="1"/>
</dbReference>
<feature type="repeat" description="WD" evidence="3">
    <location>
        <begin position="1213"/>
        <end position="1254"/>
    </location>
</feature>
<dbReference type="RefSeq" id="WP_172186240.1">
    <property type="nucleotide sequence ID" value="NZ_CAWPPK010000068.1"/>
</dbReference>
<feature type="repeat" description="WD" evidence="3">
    <location>
        <begin position="1297"/>
        <end position="1338"/>
    </location>
</feature>
<dbReference type="InterPro" id="IPR027417">
    <property type="entry name" value="P-loop_NTPase"/>
</dbReference>
<keyword evidence="1 3" id="KW-0853">WD repeat</keyword>
<accession>A0ABX2CT19</accession>
<dbReference type="InterPro" id="IPR015943">
    <property type="entry name" value="WD40/YVTN_repeat-like_dom_sf"/>
</dbReference>
<dbReference type="Pfam" id="PF00400">
    <property type="entry name" value="WD40"/>
    <property type="match status" value="10"/>
</dbReference>
<dbReference type="PROSITE" id="PS50082">
    <property type="entry name" value="WD_REPEATS_2"/>
    <property type="match status" value="14"/>
</dbReference>
<dbReference type="Pfam" id="PF22736">
    <property type="entry name" value="NNH5"/>
    <property type="match status" value="1"/>
</dbReference>
<dbReference type="PANTHER" id="PTHR19879:SF9">
    <property type="entry name" value="TRANSCRIPTION INITIATION FACTOR TFIID SUBUNIT 5"/>
    <property type="match status" value="1"/>
</dbReference>
<evidence type="ECO:0000259" key="4">
    <source>
        <dbReference type="PROSITE" id="PS50837"/>
    </source>
</evidence>
<dbReference type="InterPro" id="IPR020472">
    <property type="entry name" value="WD40_PAC1"/>
</dbReference>
<reference evidence="5 6" key="1">
    <citation type="journal article" date="2020" name="Sci. Rep.">
        <title>A novel cyanobacterial geosmin producer, revising GeoA distribution and dispersion patterns in Bacteria.</title>
        <authorList>
            <person name="Churro C."/>
            <person name="Semedo-Aguiar A.P."/>
            <person name="Silva A.D."/>
            <person name="Pereira-Leal J.B."/>
            <person name="Leite R.B."/>
        </authorList>
    </citation>
    <scope>NUCLEOTIDE SEQUENCE [LARGE SCALE GENOMIC DNA]</scope>
    <source>
        <strain evidence="5 6">IPMA8</strain>
    </source>
</reference>
<dbReference type="Pfam" id="PF22722">
    <property type="entry name" value="NA-iREase1"/>
    <property type="match status" value="1"/>
</dbReference>
<evidence type="ECO:0000256" key="1">
    <source>
        <dbReference type="ARBA" id="ARBA00022574"/>
    </source>
</evidence>
<keyword evidence="6" id="KW-1185">Reference proteome</keyword>
<comment type="caution">
    <text evidence="5">The sequence shown here is derived from an EMBL/GenBank/DDBJ whole genome shotgun (WGS) entry which is preliminary data.</text>
</comment>
<proteinExistence type="predicted"/>
<sequence length="1498" mass="166387">MIPISIDLVISLVTAIPIASIKDKLQRNEAVIKLLKKFNIEPDAPPADFAGVYVYTLVEYGAGKPKQILELFRQPEIKEAFRKAFESDSPAMLVKAGEEYLSQSALGQEIRDLGIDPRREFMAFAAVFMEVAKRTRTLGDVMVGNAIASLQKRLSMVMDRIERLPTIEGIRTEFARLETEDYLALPAAASTNIQKSQAFILSQQVRGWFETLSYKFETYQISEDNYFEWIINVPVRRNRYDRILVRGIAGEAGLRDISALRESVAKQRTDEGWLVTARRISRAARDEVKKAENRDLACYTFDELLDQDADFTAYLDWLETEITSRGIDTKYVPLACTKEEIDPDTHRKIGVSHYGDRDGWIEGYLDLWLDDPVKEHISVLGEFGTGKSWFAMHYAWMALQRYRDAQKRGLERPRLPLVIPLRDYAKAVSVESLFSEFFFRKHEIPLAGYSAFEQLNRMGKFLLIFDGFDEMAAKCDRQETINNFWELAKAVVPGAKVILTCRTEHFPEGKEGRALFNAELQASTTILTGETPQFEVLELEKFNDEQIRQALSFQTEAATVEKVMGNPQLLDLARRPVMTELILEALPDIEAGKPVDMSRIYLYAVRRKIERDIKAERTFTSVADKLYFLCELSWEMLSTDQMSLNYRGFPDRIRGLFGSVVQEEKDLDHWHYDMMGQTMLIRNADGDYTPAHRSLLEFFVAYKFAAELGVLAADFTELVAPEQSCLNPDAAPQSYTWSNYCRLQAEKRNKGELIAALKGFVAEDLGQLRQSFGHAPVTKAVMDLLLPMVGAVPSCRSCLDVGAATEELLEILEATRGKTEIEVGYVGGNAATLLVKIDRTALETKDLSRAVILGADLTIATLRRVNFAEANLANSDFTKIFSSVRSVIFSPDGKLLATGDTDGIVRLWEASSCREILTCKGHTNVVESVAFSPDGKILASASYDKTIELWDVKTGECLKVLQGHTESVMSVTFNPDGNILASGSYDRTIRLWDIRTGECLKILQDHTKVVCSVAFHPAGEMLASGSGDETVRLWKIGTGECVKTLHGHTKNVFSVAFNSAGEILASGSGDKTVKLWNIGSGECLKTLEGHFDQIKSIAFSPNGEILASGSHDRTAKLWDINSGECLNTLQGHNDRVGSIAFHPGGEILVSGSYDKTLKLWDINSGECLNTLQGHSNQVRSIAFSPNGEMLASGDDAQTVKLWDISSGECPQILRGHLDRVNLVAFNPSGEILASASYDQTLKLWDIRSGECLHTLPEFGNETRSIAFSSNGEILASAGYDQTVRLWDIGTGECLKTLDGHNNSVHSAAFSPLGDIFASAGFDGTVRLWDIHTGECLQILQAHTNWAPGIAFSHNGEILATGSVDRTIRLWDVRSGECLQILQGHTDWIRSVAFSSSSEIVVSGSVDGTVRLWDISTGECLKILQGHTSRINSVAFNSEDQIIAACSRDGTIILWDVETGECFKILKSDRPYEHMNIKGVTGLTEVEKATLKALGAVEN</sequence>
<evidence type="ECO:0000313" key="6">
    <source>
        <dbReference type="Proteomes" id="UP000702425"/>
    </source>
</evidence>
<dbReference type="InterPro" id="IPR054557">
    <property type="entry name" value="NA-iREase1_dom"/>
</dbReference>
<dbReference type="SMART" id="SM00320">
    <property type="entry name" value="WD40"/>
    <property type="match status" value="14"/>
</dbReference>
<dbReference type="PROSITE" id="PS00678">
    <property type="entry name" value="WD_REPEATS_1"/>
    <property type="match status" value="11"/>
</dbReference>
<feature type="repeat" description="WD" evidence="3">
    <location>
        <begin position="1129"/>
        <end position="1170"/>
    </location>
</feature>
<dbReference type="InterPro" id="IPR054610">
    <property type="entry name" value="NNH"/>
</dbReference>
<feature type="domain" description="NACHT" evidence="4">
    <location>
        <begin position="375"/>
        <end position="503"/>
    </location>
</feature>
<name>A0ABX2CT19_9CYAN</name>
<dbReference type="PANTHER" id="PTHR19879">
    <property type="entry name" value="TRANSCRIPTION INITIATION FACTOR TFIID"/>
    <property type="match status" value="1"/>
</dbReference>
<dbReference type="CDD" id="cd00200">
    <property type="entry name" value="WD40"/>
    <property type="match status" value="2"/>
</dbReference>
<dbReference type="EMBL" id="SRRZ01000016">
    <property type="protein sequence ID" value="NQE33566.1"/>
    <property type="molecule type" value="Genomic_DNA"/>
</dbReference>
<dbReference type="PROSITE" id="PS50294">
    <property type="entry name" value="WD_REPEATS_REGION"/>
    <property type="match status" value="14"/>
</dbReference>
<dbReference type="InterPro" id="IPR011047">
    <property type="entry name" value="Quinoprotein_ADH-like_sf"/>
</dbReference>
<dbReference type="Proteomes" id="UP000702425">
    <property type="component" value="Unassembled WGS sequence"/>
</dbReference>
<evidence type="ECO:0000256" key="2">
    <source>
        <dbReference type="ARBA" id="ARBA00022737"/>
    </source>
</evidence>
<protein>
    <recommendedName>
        <fullName evidence="4">NACHT domain-containing protein</fullName>
    </recommendedName>
</protein>
<dbReference type="InterPro" id="IPR019775">
    <property type="entry name" value="WD40_repeat_CS"/>
</dbReference>
<feature type="repeat" description="WD" evidence="3">
    <location>
        <begin position="1087"/>
        <end position="1128"/>
    </location>
</feature>
<evidence type="ECO:0000256" key="3">
    <source>
        <dbReference type="PROSITE-ProRule" id="PRU00221"/>
    </source>
</evidence>
<feature type="repeat" description="WD" evidence="3">
    <location>
        <begin position="1255"/>
        <end position="1296"/>
    </location>
</feature>
<organism evidence="5 6">
    <name type="scientific">Microcoleus asticus IPMA8</name>
    <dbReference type="NCBI Taxonomy" id="2563858"/>
    <lineage>
        <taxon>Bacteria</taxon>
        <taxon>Bacillati</taxon>
        <taxon>Cyanobacteriota</taxon>
        <taxon>Cyanophyceae</taxon>
        <taxon>Oscillatoriophycideae</taxon>
        <taxon>Oscillatoriales</taxon>
        <taxon>Microcoleaceae</taxon>
        <taxon>Microcoleus</taxon>
        <taxon>Microcoleus asticus</taxon>
    </lineage>
</organism>
<dbReference type="Gene3D" id="2.130.10.10">
    <property type="entry name" value="YVTN repeat-like/Quinoprotein amine dehydrogenase"/>
    <property type="match status" value="5"/>
</dbReference>
<dbReference type="Pfam" id="PF25173">
    <property type="entry name" value="Beta-prop_WDR3_1st"/>
    <property type="match status" value="1"/>
</dbReference>
<gene>
    <name evidence="5" type="ORF">E5S67_01285</name>
</gene>
<dbReference type="Pfam" id="PF05729">
    <property type="entry name" value="NACHT"/>
    <property type="match status" value="1"/>
</dbReference>
<evidence type="ECO:0000313" key="5">
    <source>
        <dbReference type="EMBL" id="NQE33566.1"/>
    </source>
</evidence>
<feature type="repeat" description="WD" evidence="3">
    <location>
        <begin position="1171"/>
        <end position="1212"/>
    </location>
</feature>
<dbReference type="InterPro" id="IPR001680">
    <property type="entry name" value="WD40_rpt"/>
</dbReference>
<feature type="repeat" description="WD" evidence="3">
    <location>
        <begin position="1045"/>
        <end position="1086"/>
    </location>
</feature>